<proteinExistence type="predicted"/>
<sequence>MAIYSFESNSLQKIETTTFNSEGILERQHLQNAIKQKIDVIAPNCLVISEEFSEWSDSQRRIDLLAIDKEGNLVVIELKRTETGEHMELQALRYAAMVSTLTFKRATEIYQKYLKSVDREEDAEANLIEFLDWRDEPQEDDFGLDVRIILVSANFSKELTTSVIWLNERSLDIRCVRLTPYKNQDQILIDVQQIIPLPEAENYQVKIKKQSEERREARRSNRDYTRYQFMGNSFNKRKLVLAVVQHWIKHNNPETLSELIEAFPQDIKSGGVFINEQDAKEIYERYGIYRHFLGEGEVIEFSDSSCFAISNQWGVGNIEKFINQAKVLGYEIEETN</sequence>
<comment type="caution">
    <text evidence="1">The sequence shown here is derived from an EMBL/GenBank/DDBJ whole genome shotgun (WGS) entry which is preliminary data.</text>
</comment>
<dbReference type="Gene3D" id="3.40.1350.10">
    <property type="match status" value="1"/>
</dbReference>
<dbReference type="GO" id="GO:0003676">
    <property type="term" value="F:nucleic acid binding"/>
    <property type="evidence" value="ECO:0007669"/>
    <property type="project" value="InterPro"/>
</dbReference>
<gene>
    <name evidence="1" type="ORF">EI16_10445</name>
</gene>
<dbReference type="EMBL" id="JMIU01000001">
    <property type="protein sequence ID" value="KDN96661.1"/>
    <property type="molecule type" value="Genomic_DNA"/>
</dbReference>
<accession>A0A067A235</accession>
<organism evidence="1 2">
    <name type="scientific">Hydrogenovibrio marinus</name>
    <dbReference type="NCBI Taxonomy" id="28885"/>
    <lineage>
        <taxon>Bacteria</taxon>
        <taxon>Pseudomonadati</taxon>
        <taxon>Pseudomonadota</taxon>
        <taxon>Gammaproteobacteria</taxon>
        <taxon>Thiotrichales</taxon>
        <taxon>Piscirickettsiaceae</taxon>
        <taxon>Hydrogenovibrio</taxon>
    </lineage>
</organism>
<keyword evidence="2" id="KW-1185">Reference proteome</keyword>
<evidence type="ECO:0000313" key="1">
    <source>
        <dbReference type="EMBL" id="KDN96661.1"/>
    </source>
</evidence>
<dbReference type="AlphaFoldDB" id="A0A067A235"/>
<name>A0A067A235_HYDMR</name>
<evidence type="ECO:0000313" key="2">
    <source>
        <dbReference type="Proteomes" id="UP000027341"/>
    </source>
</evidence>
<dbReference type="Proteomes" id="UP000027341">
    <property type="component" value="Unassembled WGS sequence"/>
</dbReference>
<reference evidence="1 2" key="1">
    <citation type="submission" date="2014-04" db="EMBL/GenBank/DDBJ databases">
        <title>Draft genome sequence of Hydrogenovibrio marinus MH-110, a model organism for aerobic H2 metabolism.</title>
        <authorList>
            <person name="Cha H.J."/>
            <person name="Jo B.H."/>
            <person name="Hwang B.H."/>
        </authorList>
    </citation>
    <scope>NUCLEOTIDE SEQUENCE [LARGE SCALE GENOMIC DNA]</scope>
    <source>
        <strain evidence="1 2">MH-110</strain>
    </source>
</reference>
<evidence type="ECO:0008006" key="3">
    <source>
        <dbReference type="Google" id="ProtNLM"/>
    </source>
</evidence>
<protein>
    <recommendedName>
        <fullName evidence="3">DUF91 domain-containing protein</fullName>
    </recommendedName>
</protein>
<dbReference type="RefSeq" id="WP_029907561.1">
    <property type="nucleotide sequence ID" value="NZ_AP020335.1"/>
</dbReference>
<dbReference type="InterPro" id="IPR011856">
    <property type="entry name" value="tRNA_endonuc-like_dom_sf"/>
</dbReference>
<dbReference type="STRING" id="28885.EI16_10445"/>